<evidence type="ECO:0000313" key="4">
    <source>
        <dbReference type="Proteomes" id="UP000680670"/>
    </source>
</evidence>
<protein>
    <submittedName>
        <fullName evidence="2">Uncharacterized protein</fullName>
    </submittedName>
</protein>
<gene>
    <name evidence="2" type="ORF">D5F11_010305</name>
    <name evidence="1" type="ORF">J6TS1_16480</name>
</gene>
<keyword evidence="4" id="KW-1185">Reference proteome</keyword>
<reference evidence="1 4" key="2">
    <citation type="submission" date="2021-03" db="EMBL/GenBank/DDBJ databases">
        <title>Antimicrobial resistance genes in bacteria isolated from Japanese honey, and their potential for conferring macrolide and lincosamide resistance in the American foulbrood pathogen Paenibacillus larvae.</title>
        <authorList>
            <person name="Okamoto M."/>
            <person name="Kumagai M."/>
            <person name="Kanamori H."/>
            <person name="Takamatsu D."/>
        </authorList>
    </citation>
    <scope>NUCLEOTIDE SEQUENCE [LARGE SCALE GENOMIC DNA]</scope>
    <source>
        <strain evidence="1 4">J6TS1</strain>
    </source>
</reference>
<proteinExistence type="predicted"/>
<evidence type="ECO:0000313" key="3">
    <source>
        <dbReference type="Proteomes" id="UP000287296"/>
    </source>
</evidence>
<dbReference type="Proteomes" id="UP000680670">
    <property type="component" value="Unassembled WGS sequence"/>
</dbReference>
<dbReference type="AlphaFoldDB" id="A0A429X8Q3"/>
<dbReference type="RefSeq" id="WP_126646553.1">
    <property type="nucleotide sequence ID" value="NZ_BORI01000008.1"/>
</dbReference>
<evidence type="ECO:0000313" key="2">
    <source>
        <dbReference type="EMBL" id="RST59794.1"/>
    </source>
</evidence>
<dbReference type="OrthoDB" id="2355691at2"/>
<dbReference type="Proteomes" id="UP000287296">
    <property type="component" value="Unassembled WGS sequence"/>
</dbReference>
<dbReference type="EMBL" id="BORJ01000003">
    <property type="protein sequence ID" value="GIN95778.1"/>
    <property type="molecule type" value="Genomic_DNA"/>
</dbReference>
<evidence type="ECO:0000313" key="1">
    <source>
        <dbReference type="EMBL" id="GIN95778.1"/>
    </source>
</evidence>
<dbReference type="EMBL" id="QYTW02000008">
    <property type="protein sequence ID" value="RST59794.1"/>
    <property type="molecule type" value="Genomic_DNA"/>
</dbReference>
<sequence length="155" mass="18407">MSEITFLASTKPFKIPDEIQEYNNRSVFDSIEDCVQLIVTEVDEYGWEDLVKDLFTLPYIYEIIGADSQLFLLYLEKHMEVGEVLELLHFPDQHAFEFYVKRLMEKPEPIEINVGRLTYQDQYGAYQFNPKKWVEELSHKNFLTEYGVTTIVKYD</sequence>
<accession>A0A429X8Q3</accession>
<organism evidence="2 3">
    <name type="scientific">Siminovitchia terrae</name>
    <name type="common">Bacillus terrae</name>
    <dbReference type="NCBI Taxonomy" id="1914933"/>
    <lineage>
        <taxon>Bacteria</taxon>
        <taxon>Bacillati</taxon>
        <taxon>Bacillota</taxon>
        <taxon>Bacilli</taxon>
        <taxon>Bacillales</taxon>
        <taxon>Bacillaceae</taxon>
        <taxon>Siminovitchia</taxon>
    </lineage>
</organism>
<name>A0A429X8Q3_SIMTE</name>
<reference evidence="2 3" key="1">
    <citation type="submission" date="2018-12" db="EMBL/GenBank/DDBJ databases">
        <authorList>
            <person name="Sun L."/>
            <person name="Chen Z."/>
        </authorList>
    </citation>
    <scope>NUCLEOTIDE SEQUENCE [LARGE SCALE GENOMIC DNA]</scope>
    <source>
        <strain evidence="2 3">LMG 29736</strain>
    </source>
</reference>
<comment type="caution">
    <text evidence="2">The sequence shown here is derived from an EMBL/GenBank/DDBJ whole genome shotgun (WGS) entry which is preliminary data.</text>
</comment>